<comment type="caution">
    <text evidence="2">The sequence shown here is derived from an EMBL/GenBank/DDBJ whole genome shotgun (WGS) entry which is preliminary data.</text>
</comment>
<evidence type="ECO:0000313" key="3">
    <source>
        <dbReference type="Proteomes" id="UP001597452"/>
    </source>
</evidence>
<dbReference type="EMBL" id="JBHUMZ010000011">
    <property type="protein sequence ID" value="MFD2637808.1"/>
    <property type="molecule type" value="Genomic_DNA"/>
</dbReference>
<keyword evidence="1" id="KW-0472">Membrane</keyword>
<dbReference type="RefSeq" id="WP_054752242.1">
    <property type="nucleotide sequence ID" value="NZ_JBHUMZ010000011.1"/>
</dbReference>
<protein>
    <submittedName>
        <fullName evidence="2">Uncharacterized protein</fullName>
    </submittedName>
</protein>
<accession>A0ABW5Q762</accession>
<keyword evidence="1" id="KW-1133">Transmembrane helix</keyword>
<sequence length="102" mass="11159">MALEQEVISLLTIGFIVVIGVTALVTALFWWFKKSHHIGYLFTLIHLAVLSVAILYAINAIKMDPNHPMSSENISLQIGLAGLFWALSMACLVIAVIGYSKS</sequence>
<proteinExistence type="predicted"/>
<keyword evidence="3" id="KW-1185">Reference proteome</keyword>
<gene>
    <name evidence="2" type="ORF">ACFSW4_02825</name>
</gene>
<keyword evidence="1" id="KW-0812">Transmembrane</keyword>
<evidence type="ECO:0000313" key="2">
    <source>
        <dbReference type="EMBL" id="MFD2637808.1"/>
    </source>
</evidence>
<evidence type="ECO:0000256" key="1">
    <source>
        <dbReference type="SAM" id="Phobius"/>
    </source>
</evidence>
<feature type="transmembrane region" description="Helical" evidence="1">
    <location>
        <begin position="38"/>
        <end position="58"/>
    </location>
</feature>
<feature type="transmembrane region" description="Helical" evidence="1">
    <location>
        <begin position="7"/>
        <end position="32"/>
    </location>
</feature>
<feature type="transmembrane region" description="Helical" evidence="1">
    <location>
        <begin position="78"/>
        <end position="99"/>
    </location>
</feature>
<dbReference type="Proteomes" id="UP001597452">
    <property type="component" value="Unassembled WGS sequence"/>
</dbReference>
<reference evidence="3" key="1">
    <citation type="journal article" date="2019" name="Int. J. Syst. Evol. Microbiol.">
        <title>The Global Catalogue of Microorganisms (GCM) 10K type strain sequencing project: providing services to taxonomists for standard genome sequencing and annotation.</title>
        <authorList>
            <consortium name="The Broad Institute Genomics Platform"/>
            <consortium name="The Broad Institute Genome Sequencing Center for Infectious Disease"/>
            <person name="Wu L."/>
            <person name="Ma J."/>
        </authorList>
    </citation>
    <scope>NUCLEOTIDE SEQUENCE [LARGE SCALE GENOMIC DNA]</scope>
    <source>
        <strain evidence="3">TISTR 1571</strain>
    </source>
</reference>
<name>A0ABW5Q762_9BACI</name>
<organism evidence="2 3">
    <name type="scientific">Piscibacillus salipiscarius</name>
    <dbReference type="NCBI Taxonomy" id="299480"/>
    <lineage>
        <taxon>Bacteria</taxon>
        <taxon>Bacillati</taxon>
        <taxon>Bacillota</taxon>
        <taxon>Bacilli</taxon>
        <taxon>Bacillales</taxon>
        <taxon>Bacillaceae</taxon>
        <taxon>Piscibacillus</taxon>
    </lineage>
</organism>